<dbReference type="InterPro" id="IPR036390">
    <property type="entry name" value="WH_DNA-bd_sf"/>
</dbReference>
<keyword evidence="1" id="KW-0805">Transcription regulation</keyword>
<dbReference type="PROSITE" id="PS50949">
    <property type="entry name" value="HTH_GNTR"/>
    <property type="match status" value="1"/>
</dbReference>
<dbReference type="InterPro" id="IPR000524">
    <property type="entry name" value="Tscrpt_reg_HTH_GntR"/>
</dbReference>
<dbReference type="CDD" id="cd07377">
    <property type="entry name" value="WHTH_GntR"/>
    <property type="match status" value="1"/>
</dbReference>
<reference evidence="7 8" key="2">
    <citation type="submission" date="2017-08" db="EMBL/GenBank/DDBJ databases">
        <authorList>
            <person name="de Groot N.N."/>
        </authorList>
    </citation>
    <scope>NUCLEOTIDE SEQUENCE [LARGE SCALE GENOMIC DNA]</scope>
    <source>
        <strain evidence="7">Orrdi1</strain>
    </source>
</reference>
<keyword evidence="3" id="KW-0804">Transcription</keyword>
<accession>A0A1C3K600</accession>
<dbReference type="SUPFAM" id="SSF48008">
    <property type="entry name" value="GntR ligand-binding domain-like"/>
    <property type="match status" value="1"/>
</dbReference>
<dbReference type="InterPro" id="IPR011711">
    <property type="entry name" value="GntR_C"/>
</dbReference>
<dbReference type="KEGG" id="odi:ODI_R4206"/>
<dbReference type="Gene3D" id="1.20.120.530">
    <property type="entry name" value="GntR ligand-binding domain-like"/>
    <property type="match status" value="1"/>
</dbReference>
<dbReference type="PANTHER" id="PTHR43537:SF24">
    <property type="entry name" value="GLUCONATE OPERON TRANSCRIPTIONAL REPRESSOR"/>
    <property type="match status" value="1"/>
</dbReference>
<dbReference type="SMART" id="SM00345">
    <property type="entry name" value="HTH_GNTR"/>
    <property type="match status" value="1"/>
</dbReference>
<dbReference type="GO" id="GO:0003700">
    <property type="term" value="F:DNA-binding transcription factor activity"/>
    <property type="evidence" value="ECO:0007669"/>
    <property type="project" value="InterPro"/>
</dbReference>
<dbReference type="EMBL" id="FLRC01000044">
    <property type="protein sequence ID" value="SBT26858.1"/>
    <property type="molecule type" value="Genomic_DNA"/>
</dbReference>
<dbReference type="InterPro" id="IPR008920">
    <property type="entry name" value="TF_FadR/GntR_C"/>
</dbReference>
<dbReference type="EMBL" id="LT907988">
    <property type="protein sequence ID" value="SOE52464.1"/>
    <property type="molecule type" value="Genomic_DNA"/>
</dbReference>
<dbReference type="InterPro" id="IPR036388">
    <property type="entry name" value="WH-like_DNA-bd_sf"/>
</dbReference>
<name>A0A1C3K600_9BURK</name>
<feature type="region of interest" description="Disordered" evidence="4">
    <location>
        <begin position="1"/>
        <end position="22"/>
    </location>
</feature>
<reference evidence="6 8" key="1">
    <citation type="submission" date="2016-06" db="EMBL/GenBank/DDBJ databases">
        <authorList>
            <person name="Kjaerup R.B."/>
            <person name="Dalgaard T.S."/>
            <person name="Juul-Madsen H.R."/>
        </authorList>
    </citation>
    <scope>NUCLEOTIDE SEQUENCE [LARGE SCALE GENOMIC DNA]</scope>
    <source>
        <strain evidence="6">Orrdi1</strain>
    </source>
</reference>
<dbReference type="PANTHER" id="PTHR43537">
    <property type="entry name" value="TRANSCRIPTIONAL REGULATOR, GNTR FAMILY"/>
    <property type="match status" value="1"/>
</dbReference>
<keyword evidence="2" id="KW-0238">DNA-binding</keyword>
<dbReference type="RefSeq" id="WP_082985435.1">
    <property type="nucleotide sequence ID" value="NZ_LT907988.1"/>
</dbReference>
<dbReference type="GO" id="GO:0003677">
    <property type="term" value="F:DNA binding"/>
    <property type="evidence" value="ECO:0007669"/>
    <property type="project" value="UniProtKB-KW"/>
</dbReference>
<evidence type="ECO:0000256" key="4">
    <source>
        <dbReference type="SAM" id="MobiDB-lite"/>
    </source>
</evidence>
<dbReference type="Gene3D" id="1.10.10.10">
    <property type="entry name" value="Winged helix-like DNA-binding domain superfamily/Winged helix DNA-binding domain"/>
    <property type="match status" value="1"/>
</dbReference>
<evidence type="ECO:0000313" key="8">
    <source>
        <dbReference type="Proteomes" id="UP000078558"/>
    </source>
</evidence>
<evidence type="ECO:0000256" key="1">
    <source>
        <dbReference type="ARBA" id="ARBA00023015"/>
    </source>
</evidence>
<gene>
    <name evidence="6" type="ORF">ODI_00983</name>
    <name evidence="7" type="ORF">ODI_R4206</name>
</gene>
<evidence type="ECO:0000313" key="7">
    <source>
        <dbReference type="EMBL" id="SOE52464.1"/>
    </source>
</evidence>
<sequence>MTEHIEKKATPRGAARASKASANAQPADGAAAAVAEAKTPLLAATAAEEIKRLIYAGDIAPGARLNEAALAQQMGISRGPIREAIRILAGSGLVTAVPHRGMFVRQMSMRDMLESYDLRALIFGFAARRATEHLSPEREADLDSQLAAMEAATAISDGSAYYELNLRFHDTILAYSNNRHAARAYTEYVNELHLFRRKFFNYTAKMHRSNQEHRAMVDAIKAGNVVLAGELAEQHVLAGKQRLLADLAD</sequence>
<organism evidence="6 8">
    <name type="scientific">Orrella dioscoreae</name>
    <dbReference type="NCBI Taxonomy" id="1851544"/>
    <lineage>
        <taxon>Bacteria</taxon>
        <taxon>Pseudomonadati</taxon>
        <taxon>Pseudomonadota</taxon>
        <taxon>Betaproteobacteria</taxon>
        <taxon>Burkholderiales</taxon>
        <taxon>Alcaligenaceae</taxon>
        <taxon>Orrella</taxon>
    </lineage>
</organism>
<dbReference type="SUPFAM" id="SSF46785">
    <property type="entry name" value="Winged helix' DNA-binding domain"/>
    <property type="match status" value="1"/>
</dbReference>
<evidence type="ECO:0000256" key="3">
    <source>
        <dbReference type="ARBA" id="ARBA00023163"/>
    </source>
</evidence>
<dbReference type="STRING" id="1851544.ODI_00983"/>
<keyword evidence="8" id="KW-1185">Reference proteome</keyword>
<protein>
    <submittedName>
        <fullName evidence="6">Transcriptional regulator, GntR family</fullName>
    </submittedName>
</protein>
<evidence type="ECO:0000256" key="2">
    <source>
        <dbReference type="ARBA" id="ARBA00023125"/>
    </source>
</evidence>
<dbReference type="Pfam" id="PF00392">
    <property type="entry name" value="GntR"/>
    <property type="match status" value="1"/>
</dbReference>
<dbReference type="SMART" id="SM00895">
    <property type="entry name" value="FCD"/>
    <property type="match status" value="1"/>
</dbReference>
<dbReference type="Proteomes" id="UP000078558">
    <property type="component" value="Chromosome I"/>
</dbReference>
<proteinExistence type="predicted"/>
<feature type="domain" description="HTH gntR-type" evidence="5">
    <location>
        <begin position="40"/>
        <end position="107"/>
    </location>
</feature>
<dbReference type="AlphaFoldDB" id="A0A1C3K600"/>
<evidence type="ECO:0000259" key="5">
    <source>
        <dbReference type="PROSITE" id="PS50949"/>
    </source>
</evidence>
<dbReference type="OrthoDB" id="9799812at2"/>
<dbReference type="Pfam" id="PF07729">
    <property type="entry name" value="FCD"/>
    <property type="match status" value="1"/>
</dbReference>
<evidence type="ECO:0000313" key="6">
    <source>
        <dbReference type="EMBL" id="SBT26858.1"/>
    </source>
</evidence>